<evidence type="ECO:0000259" key="7">
    <source>
        <dbReference type="Pfam" id="PF06271"/>
    </source>
</evidence>
<feature type="transmembrane region" description="Helical" evidence="6">
    <location>
        <begin position="49"/>
        <end position="71"/>
    </location>
</feature>
<feature type="transmembrane region" description="Helical" evidence="6">
    <location>
        <begin position="95"/>
        <end position="120"/>
    </location>
</feature>
<dbReference type="OrthoDB" id="9793824at2"/>
<dbReference type="PANTHER" id="PTHR36115">
    <property type="entry name" value="PROLINE-RICH ANTIGEN HOMOLOG-RELATED"/>
    <property type="match status" value="1"/>
</dbReference>
<keyword evidence="3 6" id="KW-0812">Transmembrane</keyword>
<protein>
    <recommendedName>
        <fullName evidence="7">RDD domain-containing protein</fullName>
    </recommendedName>
</protein>
<dbReference type="InterPro" id="IPR051791">
    <property type="entry name" value="Pra-immunoreactive"/>
</dbReference>
<gene>
    <name evidence="8" type="ORF">BOW53_07405</name>
</gene>
<dbReference type="EMBL" id="MPRL01000023">
    <property type="protein sequence ID" value="OOZ40531.1"/>
    <property type="molecule type" value="Genomic_DNA"/>
</dbReference>
<sequence>MSTNRAETSPATLPRRLGAILYDSLLLLAVLFFAFIPITIIAEQSNGGVLFELSSTLYLLGVTFLFFGWFWTHGGETLGMRSWQLRLEQSNGGSVTWSIAAVRFLAALFTLGIGLFWIPFNSERLAWHDRLSNSCVIHRPR</sequence>
<keyword evidence="5 6" id="KW-0472">Membrane</keyword>
<evidence type="ECO:0000256" key="1">
    <source>
        <dbReference type="ARBA" id="ARBA00004651"/>
    </source>
</evidence>
<evidence type="ECO:0000313" key="8">
    <source>
        <dbReference type="EMBL" id="OOZ40531.1"/>
    </source>
</evidence>
<evidence type="ECO:0000313" key="9">
    <source>
        <dbReference type="Proteomes" id="UP000191110"/>
    </source>
</evidence>
<dbReference type="Proteomes" id="UP000191110">
    <property type="component" value="Unassembled WGS sequence"/>
</dbReference>
<dbReference type="GO" id="GO:0005886">
    <property type="term" value="C:plasma membrane"/>
    <property type="evidence" value="ECO:0007669"/>
    <property type="project" value="UniProtKB-SubCell"/>
</dbReference>
<comment type="subcellular location">
    <subcellularLocation>
        <location evidence="1">Cell membrane</location>
        <topology evidence="1">Multi-pass membrane protein</topology>
    </subcellularLocation>
</comment>
<keyword evidence="4 6" id="KW-1133">Transmembrane helix</keyword>
<reference evidence="8 9" key="1">
    <citation type="submission" date="2016-11" db="EMBL/GenBank/DDBJ databases">
        <title>Mixed transmission modes and dynamic genome evolution in an obligate animal-bacterial symbiosis.</title>
        <authorList>
            <person name="Russell S.L."/>
            <person name="Corbett-Detig R.B."/>
            <person name="Cavanaugh C.M."/>
        </authorList>
    </citation>
    <scope>NUCLEOTIDE SEQUENCE [LARGE SCALE GENOMIC DNA]</scope>
    <source>
        <strain evidence="8">Sveles-Q1</strain>
    </source>
</reference>
<evidence type="ECO:0000256" key="4">
    <source>
        <dbReference type="ARBA" id="ARBA00022989"/>
    </source>
</evidence>
<name>A0A1T2L623_9GAMM</name>
<feature type="domain" description="RDD" evidence="7">
    <location>
        <begin position="11"/>
        <end position="133"/>
    </location>
</feature>
<organism evidence="8 9">
    <name type="scientific">Solemya pervernicosa gill symbiont</name>
    <dbReference type="NCBI Taxonomy" id="642797"/>
    <lineage>
        <taxon>Bacteria</taxon>
        <taxon>Pseudomonadati</taxon>
        <taxon>Pseudomonadota</taxon>
        <taxon>Gammaproteobacteria</taxon>
        <taxon>sulfur-oxidizing symbionts</taxon>
    </lineage>
</organism>
<keyword evidence="2" id="KW-1003">Cell membrane</keyword>
<accession>A0A1T2L623</accession>
<dbReference type="Pfam" id="PF06271">
    <property type="entry name" value="RDD"/>
    <property type="match status" value="1"/>
</dbReference>
<evidence type="ECO:0000256" key="2">
    <source>
        <dbReference type="ARBA" id="ARBA00022475"/>
    </source>
</evidence>
<dbReference type="AlphaFoldDB" id="A0A1T2L623"/>
<feature type="transmembrane region" description="Helical" evidence="6">
    <location>
        <begin position="20"/>
        <end position="42"/>
    </location>
</feature>
<keyword evidence="9" id="KW-1185">Reference proteome</keyword>
<dbReference type="PANTHER" id="PTHR36115:SF10">
    <property type="entry name" value="RDD DOMAIN-CONTAINING PROTEIN"/>
    <property type="match status" value="1"/>
</dbReference>
<evidence type="ECO:0000256" key="6">
    <source>
        <dbReference type="SAM" id="Phobius"/>
    </source>
</evidence>
<proteinExistence type="predicted"/>
<dbReference type="InterPro" id="IPR010432">
    <property type="entry name" value="RDD"/>
</dbReference>
<comment type="caution">
    <text evidence="8">The sequence shown here is derived from an EMBL/GenBank/DDBJ whole genome shotgun (WGS) entry which is preliminary data.</text>
</comment>
<dbReference type="RefSeq" id="WP_078483451.1">
    <property type="nucleotide sequence ID" value="NZ_MPRL01000023.1"/>
</dbReference>
<evidence type="ECO:0000256" key="5">
    <source>
        <dbReference type="ARBA" id="ARBA00023136"/>
    </source>
</evidence>
<evidence type="ECO:0000256" key="3">
    <source>
        <dbReference type="ARBA" id="ARBA00022692"/>
    </source>
</evidence>